<evidence type="ECO:0000313" key="16">
    <source>
        <dbReference type="Proteomes" id="UP000253509"/>
    </source>
</evidence>
<evidence type="ECO:0000256" key="13">
    <source>
        <dbReference type="NCBIfam" id="TIGR02067"/>
    </source>
</evidence>
<evidence type="ECO:0000256" key="5">
    <source>
        <dbReference type="ARBA" id="ARBA00021697"/>
    </source>
</evidence>
<keyword evidence="7 14" id="KW-0479">Metal-binding</keyword>
<keyword evidence="9 14" id="KW-0460">Magnesium</keyword>
<evidence type="ECO:0000313" key="15">
    <source>
        <dbReference type="EMBL" id="RBP72973.1"/>
    </source>
</evidence>
<dbReference type="SUPFAM" id="SSF56655">
    <property type="entry name" value="Carbohydrate phosphatase"/>
    <property type="match status" value="1"/>
</dbReference>
<feature type="binding site" evidence="14">
    <location>
        <position position="83"/>
    </location>
    <ligand>
        <name>Mg(2+)</name>
        <dbReference type="ChEBI" id="CHEBI:18420"/>
        <label>1</label>
        <note>catalytic</note>
    </ligand>
</feature>
<gene>
    <name evidence="15" type="ORF">DFO65_103266</name>
</gene>
<dbReference type="FunFam" id="3.30.540.10:FF:000003">
    <property type="entry name" value="Inositol-1-monophosphatase"/>
    <property type="match status" value="1"/>
</dbReference>
<comment type="similarity">
    <text evidence="3">Belongs to the inositol monophosphatase superfamily.</text>
</comment>
<comment type="cofactor">
    <cofactor evidence="1 14">
        <name>Mg(2+)</name>
        <dbReference type="ChEBI" id="CHEBI:18420"/>
    </cofactor>
</comment>
<comment type="pathway">
    <text evidence="2">Amino-acid biosynthesis; L-histidine biosynthesis; L-histidine from 5-phospho-alpha-D-ribose 1-diphosphate: step 8/9.</text>
</comment>
<evidence type="ECO:0000256" key="9">
    <source>
        <dbReference type="ARBA" id="ARBA00022842"/>
    </source>
</evidence>
<dbReference type="PANTHER" id="PTHR43200">
    <property type="entry name" value="PHOSPHATASE"/>
    <property type="match status" value="1"/>
</dbReference>
<proteinExistence type="inferred from homology"/>
<dbReference type="GO" id="GO:0000105">
    <property type="term" value="P:L-histidine biosynthetic process"/>
    <property type="evidence" value="ECO:0007669"/>
    <property type="project" value="UniProtKB-UniRule"/>
</dbReference>
<evidence type="ECO:0000256" key="11">
    <source>
        <dbReference type="ARBA" id="ARBA00049158"/>
    </source>
</evidence>
<comment type="caution">
    <text evidence="15">The sequence shown here is derived from an EMBL/GenBank/DDBJ whole genome shotgun (WGS) entry which is preliminary data.</text>
</comment>
<feature type="binding site" evidence="14">
    <location>
        <position position="80"/>
    </location>
    <ligand>
        <name>Mg(2+)</name>
        <dbReference type="ChEBI" id="CHEBI:18420"/>
        <label>1</label>
        <note>catalytic</note>
    </ligand>
</feature>
<keyword evidence="6" id="KW-0028">Amino-acid biosynthesis</keyword>
<protein>
    <recommendedName>
        <fullName evidence="5 13">Histidinol-phosphatase</fullName>
        <ecNumber evidence="4 13">3.1.3.15</ecNumber>
    </recommendedName>
</protein>
<dbReference type="NCBIfam" id="TIGR02067">
    <property type="entry name" value="his_9_HisN"/>
    <property type="match status" value="1"/>
</dbReference>
<dbReference type="PROSITE" id="PS00629">
    <property type="entry name" value="IMP_1"/>
    <property type="match status" value="1"/>
</dbReference>
<dbReference type="GO" id="GO:0046872">
    <property type="term" value="F:metal ion binding"/>
    <property type="evidence" value="ECO:0007669"/>
    <property type="project" value="UniProtKB-KW"/>
</dbReference>
<evidence type="ECO:0000256" key="6">
    <source>
        <dbReference type="ARBA" id="ARBA00022605"/>
    </source>
</evidence>
<dbReference type="Gene3D" id="3.40.190.80">
    <property type="match status" value="1"/>
</dbReference>
<dbReference type="Proteomes" id="UP000253509">
    <property type="component" value="Unassembled WGS sequence"/>
</dbReference>
<comment type="function">
    <text evidence="12">Catalyzes the dephosphorylation of histidinol-phosphate to histidinol, the direct precursor of histidine.</text>
</comment>
<evidence type="ECO:0000256" key="3">
    <source>
        <dbReference type="ARBA" id="ARBA00009759"/>
    </source>
</evidence>
<dbReference type="PANTHER" id="PTHR43200:SF6">
    <property type="entry name" value="3'(2'),5'-BISPHOSPHATE NUCLEOTIDASE"/>
    <property type="match status" value="1"/>
</dbReference>
<accession>A0A366IKL3</accession>
<evidence type="ECO:0000256" key="7">
    <source>
        <dbReference type="ARBA" id="ARBA00022723"/>
    </source>
</evidence>
<evidence type="ECO:0000256" key="10">
    <source>
        <dbReference type="ARBA" id="ARBA00023102"/>
    </source>
</evidence>
<dbReference type="Pfam" id="PF00459">
    <property type="entry name" value="Inositol_P"/>
    <property type="match status" value="1"/>
</dbReference>
<sequence length="261" mass="28115">MNDLELALDLADLADSLSCRHFFAQDFTVETKPDLTPVTECDRAVEAAIMDRLSRDRPDDSVLGEEFGSHGTSPRRWIVDPIDGTKNFVRGVPVWATLISLYDGEEPVLGVVSAPALGRRWWAQSGQGAHVAALDQAPKRIHVSEVESLSDASLSYASLSGWRDLGVLDRFLDLCASTWRTRGYGDFYSYMLLAEGAVDIACEPELALYDMGALVPIVVEAGGTFTNTAGTPGPFGGNAVATNSRLHSATLDALGRVAPTR</sequence>
<evidence type="ECO:0000256" key="1">
    <source>
        <dbReference type="ARBA" id="ARBA00001946"/>
    </source>
</evidence>
<dbReference type="InterPro" id="IPR020583">
    <property type="entry name" value="Inositol_monoP_metal-BS"/>
</dbReference>
<dbReference type="GO" id="GO:0004401">
    <property type="term" value="F:histidinol-phosphatase activity"/>
    <property type="evidence" value="ECO:0007669"/>
    <property type="project" value="UniProtKB-UniRule"/>
</dbReference>
<dbReference type="InterPro" id="IPR051090">
    <property type="entry name" value="Inositol_monoP_superfamily"/>
</dbReference>
<evidence type="ECO:0000256" key="14">
    <source>
        <dbReference type="PIRSR" id="PIRSR600760-2"/>
    </source>
</evidence>
<dbReference type="PRINTS" id="PR00377">
    <property type="entry name" value="IMPHPHTASES"/>
</dbReference>
<feature type="binding site" evidence="14">
    <location>
        <position position="82"/>
    </location>
    <ligand>
        <name>Mg(2+)</name>
        <dbReference type="ChEBI" id="CHEBI:18420"/>
        <label>1</label>
        <note>catalytic</note>
    </ligand>
</feature>
<keyword evidence="16" id="KW-1185">Reference proteome</keyword>
<keyword evidence="8" id="KW-0378">Hydrolase</keyword>
<dbReference type="InterPro" id="IPR000760">
    <property type="entry name" value="Inositol_monophosphatase-like"/>
</dbReference>
<reference evidence="15 16" key="1">
    <citation type="submission" date="2018-06" db="EMBL/GenBank/DDBJ databases">
        <title>Freshwater and sediment microbial communities from various areas in North America, analyzing microbe dynamics in response to fracking.</title>
        <authorList>
            <person name="Lamendella R."/>
        </authorList>
    </citation>
    <scope>NUCLEOTIDE SEQUENCE [LARGE SCALE GENOMIC DNA]</scope>
    <source>
        <strain evidence="15 16">3b_TX</strain>
    </source>
</reference>
<dbReference type="EC" id="3.1.3.15" evidence="4 13"/>
<comment type="catalytic activity">
    <reaction evidence="11">
        <text>L-histidinol phosphate + H2O = L-histidinol + phosphate</text>
        <dbReference type="Rhea" id="RHEA:14465"/>
        <dbReference type="ChEBI" id="CHEBI:15377"/>
        <dbReference type="ChEBI" id="CHEBI:43474"/>
        <dbReference type="ChEBI" id="CHEBI:57699"/>
        <dbReference type="ChEBI" id="CHEBI:57980"/>
        <dbReference type="EC" id="3.1.3.15"/>
    </reaction>
</comment>
<feature type="binding site" evidence="14">
    <location>
        <position position="65"/>
    </location>
    <ligand>
        <name>Mg(2+)</name>
        <dbReference type="ChEBI" id="CHEBI:18420"/>
        <label>1</label>
        <note>catalytic</note>
    </ligand>
</feature>
<organism evidence="15 16">
    <name type="scientific">Brevibacterium celere</name>
    <dbReference type="NCBI Taxonomy" id="225845"/>
    <lineage>
        <taxon>Bacteria</taxon>
        <taxon>Bacillati</taxon>
        <taxon>Actinomycetota</taxon>
        <taxon>Actinomycetes</taxon>
        <taxon>Micrococcales</taxon>
        <taxon>Brevibacteriaceae</taxon>
        <taxon>Brevibacterium</taxon>
    </lineage>
</organism>
<feature type="binding site" evidence="14">
    <location>
        <position position="210"/>
    </location>
    <ligand>
        <name>Mg(2+)</name>
        <dbReference type="ChEBI" id="CHEBI:18420"/>
        <label>1</label>
        <note>catalytic</note>
    </ligand>
</feature>
<dbReference type="InterPro" id="IPR011809">
    <property type="entry name" value="His_9_proposed"/>
</dbReference>
<dbReference type="EMBL" id="QNSB01000003">
    <property type="protein sequence ID" value="RBP72973.1"/>
    <property type="molecule type" value="Genomic_DNA"/>
</dbReference>
<dbReference type="UniPathway" id="UPA00031">
    <property type="reaction ID" value="UER00013"/>
</dbReference>
<dbReference type="Gene3D" id="3.30.540.10">
    <property type="entry name" value="Fructose-1,6-Bisphosphatase, subunit A, domain 1"/>
    <property type="match status" value="1"/>
</dbReference>
<dbReference type="AlphaFoldDB" id="A0A366IKL3"/>
<evidence type="ECO:0000256" key="2">
    <source>
        <dbReference type="ARBA" id="ARBA00004970"/>
    </source>
</evidence>
<dbReference type="RefSeq" id="WP_113903606.1">
    <property type="nucleotide sequence ID" value="NZ_QNSB01000003.1"/>
</dbReference>
<name>A0A366IKL3_9MICO</name>
<evidence type="ECO:0000256" key="4">
    <source>
        <dbReference type="ARBA" id="ARBA00013085"/>
    </source>
</evidence>
<evidence type="ECO:0000256" key="12">
    <source>
        <dbReference type="ARBA" id="ARBA00053547"/>
    </source>
</evidence>
<keyword evidence="10" id="KW-0368">Histidine biosynthesis</keyword>
<evidence type="ECO:0000256" key="8">
    <source>
        <dbReference type="ARBA" id="ARBA00022801"/>
    </source>
</evidence>